<accession>A0A239Q050</accession>
<dbReference type="SMART" id="SM00062">
    <property type="entry name" value="PBPb"/>
    <property type="match status" value="1"/>
</dbReference>
<evidence type="ECO:0000256" key="3">
    <source>
        <dbReference type="ARBA" id="ARBA00022729"/>
    </source>
</evidence>
<dbReference type="Gene3D" id="3.40.190.10">
    <property type="entry name" value="Periplasmic binding protein-like II"/>
    <property type="match status" value="2"/>
</dbReference>
<keyword evidence="3 4" id="KW-0732">Signal</keyword>
<evidence type="ECO:0000313" key="7">
    <source>
        <dbReference type="Proteomes" id="UP000198307"/>
    </source>
</evidence>
<gene>
    <name evidence="6" type="ORF">SAMN05444959_11254</name>
</gene>
<evidence type="ECO:0000256" key="2">
    <source>
        <dbReference type="ARBA" id="ARBA00022448"/>
    </source>
</evidence>
<evidence type="ECO:0000256" key="1">
    <source>
        <dbReference type="ARBA" id="ARBA00010333"/>
    </source>
</evidence>
<dbReference type="PANTHER" id="PTHR30085:SF6">
    <property type="entry name" value="ABC TRANSPORTER GLUTAMINE-BINDING PROTEIN GLNH"/>
    <property type="match status" value="1"/>
</dbReference>
<dbReference type="GO" id="GO:0006865">
    <property type="term" value="P:amino acid transport"/>
    <property type="evidence" value="ECO:0007669"/>
    <property type="project" value="TreeGrafter"/>
</dbReference>
<evidence type="ECO:0000256" key="4">
    <source>
        <dbReference type="SAM" id="SignalP"/>
    </source>
</evidence>
<keyword evidence="2" id="KW-0813">Transport</keyword>
<keyword evidence="7" id="KW-1185">Reference proteome</keyword>
<dbReference type="Proteomes" id="UP000198307">
    <property type="component" value="Unassembled WGS sequence"/>
</dbReference>
<organism evidence="6 7">
    <name type="scientific">Paracoccus seriniphilus</name>
    <dbReference type="NCBI Taxonomy" id="184748"/>
    <lineage>
        <taxon>Bacteria</taxon>
        <taxon>Pseudomonadati</taxon>
        <taxon>Pseudomonadota</taxon>
        <taxon>Alphaproteobacteria</taxon>
        <taxon>Rhodobacterales</taxon>
        <taxon>Paracoccaceae</taxon>
        <taxon>Paracoccus</taxon>
    </lineage>
</organism>
<dbReference type="InterPro" id="IPR001638">
    <property type="entry name" value="Solute-binding_3/MltF_N"/>
</dbReference>
<feature type="domain" description="Solute-binding protein family 3/N-terminal" evidence="5">
    <location>
        <begin position="40"/>
        <end position="275"/>
    </location>
</feature>
<proteinExistence type="inferred from homology"/>
<sequence>MQINAKFLMFATALAGAGLGSQAWAGEPGPTLQAVLERGKLICPSHNGSYRGFAEVDNEGRWKGLDIDLCRAMATMILGSPDQAEFVPLSWAQRFPALQAKEIDVIIKLTEWTMSRDTELNLQMSLPYFYGGTQFAIKTEHGVTSAAELDGATICGEAGTSTVRHAANYLTGLGLEYDLVQYEKQEEAQAAFNEDRCDAFIGWGPNLAVFLADAEGGADKNMILPDLVNMGPQAIAMREGDDQFVDVANWMISALLLAEYNGVTSENAEQMRDNPPNPVVAKLLGVDPGIGERLGLPDDWAYKMISQNGNYAEIYDRNLGANSPYKLDRGVNSLWNHGGVLAPMTLD</sequence>
<name>A0A239Q050_9RHOB</name>
<dbReference type="InterPro" id="IPR051455">
    <property type="entry name" value="Bact_solute-bind_prot3"/>
</dbReference>
<dbReference type="SUPFAM" id="SSF53850">
    <property type="entry name" value="Periplasmic binding protein-like II"/>
    <property type="match status" value="1"/>
</dbReference>
<dbReference type="Pfam" id="PF00497">
    <property type="entry name" value="SBP_bac_3"/>
    <property type="match status" value="1"/>
</dbReference>
<feature type="chain" id="PRO_5013394509" evidence="4">
    <location>
        <begin position="26"/>
        <end position="347"/>
    </location>
</feature>
<comment type="similarity">
    <text evidence="1">Belongs to the bacterial solute-binding protein 3 family.</text>
</comment>
<protein>
    <submittedName>
        <fullName evidence="6">General L-amino acid transport system substrate-binding protein</fullName>
    </submittedName>
</protein>
<dbReference type="EMBL" id="FZQB01000012">
    <property type="protein sequence ID" value="SNT75633.1"/>
    <property type="molecule type" value="Genomic_DNA"/>
</dbReference>
<evidence type="ECO:0000313" key="6">
    <source>
        <dbReference type="EMBL" id="SNT75633.1"/>
    </source>
</evidence>
<dbReference type="OrthoDB" id="9777941at2"/>
<feature type="signal peptide" evidence="4">
    <location>
        <begin position="1"/>
        <end position="25"/>
    </location>
</feature>
<dbReference type="PANTHER" id="PTHR30085">
    <property type="entry name" value="AMINO ACID ABC TRANSPORTER PERMEASE"/>
    <property type="match status" value="1"/>
</dbReference>
<evidence type="ECO:0000259" key="5">
    <source>
        <dbReference type="SMART" id="SM00062"/>
    </source>
</evidence>
<dbReference type="RefSeq" id="WP_089345158.1">
    <property type="nucleotide sequence ID" value="NZ_CP067130.1"/>
</dbReference>
<reference evidence="6 7" key="1">
    <citation type="submission" date="2017-07" db="EMBL/GenBank/DDBJ databases">
        <authorList>
            <person name="Sun Z.S."/>
            <person name="Albrecht U."/>
            <person name="Echele G."/>
            <person name="Lee C.C."/>
        </authorList>
    </citation>
    <scope>NUCLEOTIDE SEQUENCE [LARGE SCALE GENOMIC DNA]</scope>
    <source>
        <strain evidence="6 7">DSM 14827</strain>
    </source>
</reference>
<dbReference type="AlphaFoldDB" id="A0A239Q050"/>